<dbReference type="EMBL" id="JACGCM010002169">
    <property type="protein sequence ID" value="KAF6143836.1"/>
    <property type="molecule type" value="Genomic_DNA"/>
</dbReference>
<dbReference type="PANTHER" id="PTHR11926">
    <property type="entry name" value="GLUCOSYL/GLUCURONOSYL TRANSFERASES"/>
    <property type="match status" value="1"/>
</dbReference>
<dbReference type="Proteomes" id="UP000541444">
    <property type="component" value="Unassembled WGS sequence"/>
</dbReference>
<accession>A0A7J7LMF1</accession>
<comment type="similarity">
    <text evidence="1 3">Belongs to the UDP-glycosyltransferase family.</text>
</comment>
<evidence type="ECO:0000256" key="2">
    <source>
        <dbReference type="ARBA" id="ARBA00022679"/>
    </source>
</evidence>
<evidence type="ECO:0000256" key="3">
    <source>
        <dbReference type="RuleBase" id="RU003718"/>
    </source>
</evidence>
<sequence length="463" mass="51468">MEKDKRRVDGHGGHGGHVVLLPFPAQGHMNPLLQFGKLLTTKGLKVTLATTIFLSKSIHIKPGTSDVGIETISDGFDETGLSTPEGLQAYFKRFKEVGSQTLANLIKTHENSCDPVSCIVYDSTCPWAIDVAKGFGLIGAIFFTSSISAASIHYHAYNGMLKAPVLDQPTIFLPGLPPLSPSDLPSSLHVAEESSSKLDVLSSRFSTVKKADYVLFNTFDELESEAVSWMKQQFPHVKTIGPSIYLDKQNKYDKDHSISLFKPSENSYMEWLNTRESESVIYMSFGSVVPLSKEQMEELAWGLRDSGKNFLWVVKETEEMKLPLNFIKETSNKGLVVKWCSQMEVLAHEAIGCFITHCGWNSILEGLSMGVPLVAMPMLWDQPLNAKFVEDVWGVGIRTKMNDKGLVGREELLFCIREVMQGDRRKTMKNNVSSWKTSAKDAMDIGGSSYVNINEVVARLRSI</sequence>
<reference evidence="6 7" key="1">
    <citation type="journal article" date="2020" name="IScience">
        <title>Genome Sequencing of the Endangered Kingdonia uniflora (Circaeasteraceae, Ranunculales) Reveals Potential Mechanisms of Evolutionary Specialization.</title>
        <authorList>
            <person name="Sun Y."/>
            <person name="Deng T."/>
            <person name="Zhang A."/>
            <person name="Moore M.J."/>
            <person name="Landis J.B."/>
            <person name="Lin N."/>
            <person name="Zhang H."/>
            <person name="Zhang X."/>
            <person name="Huang J."/>
            <person name="Zhang X."/>
            <person name="Sun H."/>
            <person name="Wang H."/>
        </authorList>
    </citation>
    <scope>NUCLEOTIDE SEQUENCE [LARGE SCALE GENOMIC DNA]</scope>
    <source>
        <strain evidence="6">TB1705</strain>
        <tissue evidence="6">Leaf</tissue>
    </source>
</reference>
<gene>
    <name evidence="6" type="ORF">GIB67_017836</name>
</gene>
<evidence type="ECO:0000256" key="4">
    <source>
        <dbReference type="RuleBase" id="RU362057"/>
    </source>
</evidence>
<evidence type="ECO:0000259" key="5">
    <source>
        <dbReference type="Pfam" id="PF26168"/>
    </source>
</evidence>
<protein>
    <recommendedName>
        <fullName evidence="4">Glycosyltransferase</fullName>
        <ecNumber evidence="4">2.4.1.-</ecNumber>
    </recommendedName>
</protein>
<name>A0A7J7LMF1_9MAGN</name>
<dbReference type="GO" id="GO:0080044">
    <property type="term" value="F:quercetin 7-O-glucosyltransferase activity"/>
    <property type="evidence" value="ECO:0007669"/>
    <property type="project" value="TreeGrafter"/>
</dbReference>
<dbReference type="AlphaFoldDB" id="A0A7J7LMF1"/>
<dbReference type="CDD" id="cd03784">
    <property type="entry name" value="GT1_Gtf-like"/>
    <property type="match status" value="1"/>
</dbReference>
<comment type="caution">
    <text evidence="6">The sequence shown here is derived from an EMBL/GenBank/DDBJ whole genome shotgun (WGS) entry which is preliminary data.</text>
</comment>
<feature type="domain" description="Glycosyltransferase N-terminal" evidence="5">
    <location>
        <begin position="18"/>
        <end position="53"/>
    </location>
</feature>
<dbReference type="InterPro" id="IPR035595">
    <property type="entry name" value="UDP_glycos_trans_CS"/>
</dbReference>
<dbReference type="Gene3D" id="3.40.50.2000">
    <property type="entry name" value="Glycogen Phosphorylase B"/>
    <property type="match status" value="2"/>
</dbReference>
<dbReference type="InterPro" id="IPR058980">
    <property type="entry name" value="Glyco_transf_N"/>
</dbReference>
<evidence type="ECO:0000313" key="7">
    <source>
        <dbReference type="Proteomes" id="UP000541444"/>
    </source>
</evidence>
<dbReference type="Pfam" id="PF26168">
    <property type="entry name" value="Glyco_transf_N"/>
    <property type="match status" value="1"/>
</dbReference>
<evidence type="ECO:0000256" key="1">
    <source>
        <dbReference type="ARBA" id="ARBA00009995"/>
    </source>
</evidence>
<dbReference type="Pfam" id="PF00201">
    <property type="entry name" value="UDPGT"/>
    <property type="match status" value="1"/>
</dbReference>
<dbReference type="SUPFAM" id="SSF53756">
    <property type="entry name" value="UDP-Glycosyltransferase/glycogen phosphorylase"/>
    <property type="match status" value="1"/>
</dbReference>
<proteinExistence type="inferred from homology"/>
<dbReference type="GO" id="GO:0080043">
    <property type="term" value="F:quercetin 3-O-glucosyltransferase activity"/>
    <property type="evidence" value="ECO:0007669"/>
    <property type="project" value="TreeGrafter"/>
</dbReference>
<dbReference type="PANTHER" id="PTHR11926:SF1553">
    <property type="entry name" value="GLYCOSYLTRANSFERASE"/>
    <property type="match status" value="1"/>
</dbReference>
<dbReference type="EC" id="2.4.1.-" evidence="4"/>
<keyword evidence="2 3" id="KW-0808">Transferase</keyword>
<dbReference type="FunFam" id="3.40.50.2000:FF:000019">
    <property type="entry name" value="Glycosyltransferase"/>
    <property type="match status" value="1"/>
</dbReference>
<dbReference type="PROSITE" id="PS00375">
    <property type="entry name" value="UDPGT"/>
    <property type="match status" value="1"/>
</dbReference>
<organism evidence="6 7">
    <name type="scientific">Kingdonia uniflora</name>
    <dbReference type="NCBI Taxonomy" id="39325"/>
    <lineage>
        <taxon>Eukaryota</taxon>
        <taxon>Viridiplantae</taxon>
        <taxon>Streptophyta</taxon>
        <taxon>Embryophyta</taxon>
        <taxon>Tracheophyta</taxon>
        <taxon>Spermatophyta</taxon>
        <taxon>Magnoliopsida</taxon>
        <taxon>Ranunculales</taxon>
        <taxon>Circaeasteraceae</taxon>
        <taxon>Kingdonia</taxon>
    </lineage>
</organism>
<evidence type="ECO:0000313" key="6">
    <source>
        <dbReference type="EMBL" id="KAF6143836.1"/>
    </source>
</evidence>
<dbReference type="InterPro" id="IPR002213">
    <property type="entry name" value="UDP_glucos_trans"/>
</dbReference>
<keyword evidence="7" id="KW-1185">Reference proteome</keyword>
<dbReference type="OrthoDB" id="5835829at2759"/>
<keyword evidence="3" id="KW-0328">Glycosyltransferase</keyword>